<dbReference type="Proteomes" id="UP000501076">
    <property type="component" value="Plasmid pFDU301A"/>
</dbReference>
<accession>A0A6M6E6P3</accession>
<reference evidence="1 2" key="1">
    <citation type="submission" date="2019-10" db="EMBL/GenBank/DDBJ databases">
        <title>Complete genome sequences for adaption low water activity.</title>
        <authorList>
            <person name="Zhao L."/>
            <person name="Zhong J."/>
        </authorList>
    </citation>
    <scope>NUCLEOTIDE SEQUENCE [LARGE SCALE GENOMIC DNA]</scope>
    <source>
        <strain evidence="1 2">FDU301</strain>
        <plasmid evidence="2">pfdu301a</plasmid>
    </source>
</reference>
<gene>
    <name evidence="1" type="ORF">FDZ14_29305</name>
</gene>
<proteinExistence type="predicted"/>
<evidence type="ECO:0000313" key="1">
    <source>
        <dbReference type="EMBL" id="QJX80197.1"/>
    </source>
</evidence>
<protein>
    <submittedName>
        <fullName evidence="1">Uncharacterized protein</fullName>
    </submittedName>
</protein>
<dbReference type="AlphaFoldDB" id="A0A6M6E6P3"/>
<name>A0A6M6E6P3_PRIMG</name>
<evidence type="ECO:0000313" key="2">
    <source>
        <dbReference type="Proteomes" id="UP000501076"/>
    </source>
</evidence>
<dbReference type="RefSeq" id="WP_171778180.1">
    <property type="nucleotide sequence ID" value="NZ_CP045273.1"/>
</dbReference>
<organism evidence="1 2">
    <name type="scientific">Priestia megaterium</name>
    <name type="common">Bacillus megaterium</name>
    <dbReference type="NCBI Taxonomy" id="1404"/>
    <lineage>
        <taxon>Bacteria</taxon>
        <taxon>Bacillati</taxon>
        <taxon>Bacillota</taxon>
        <taxon>Bacilli</taxon>
        <taxon>Bacillales</taxon>
        <taxon>Bacillaceae</taxon>
        <taxon>Priestia</taxon>
    </lineage>
</organism>
<keyword evidence="1" id="KW-0614">Plasmid</keyword>
<geneLocation type="plasmid" evidence="2">
    <name>pfdu301a</name>
</geneLocation>
<dbReference type="EMBL" id="CP045273">
    <property type="protein sequence ID" value="QJX80197.1"/>
    <property type="molecule type" value="Genomic_DNA"/>
</dbReference>
<sequence length="262" mass="30953">MTLLYADFTCPVCQNEDKQMYEIKDGKKKMIFPGDAFLEEKVFEAECGYCDAKCKVQLKVMNNKFAGFANEDELSNGKFKNDPDKDKVFKKWKSEKTFSPSERFDFKKQPFKPGTEITLNSEKFNIEKVYRTEWIEKDVDIRLDHPRPDIYWYELKSQSGLKRWLKVENVEGENVFLSDKGIVVMDREDVVEDITHNPVKIKEIYKDDWFGGRKIEAYQYVNGVRILVTDHKKRTEMDIFEDTFEEAMEAVEENMELGVFNE</sequence>